<dbReference type="InterPro" id="IPR043129">
    <property type="entry name" value="ATPase_NBD"/>
</dbReference>
<dbReference type="SUPFAM" id="SSF53067">
    <property type="entry name" value="Actin-like ATPase domain"/>
    <property type="match status" value="1"/>
</dbReference>
<dbReference type="PANTHER" id="PTHR19375">
    <property type="entry name" value="HEAT SHOCK PROTEIN 70KDA"/>
    <property type="match status" value="1"/>
</dbReference>
<dbReference type="InterPro" id="IPR018181">
    <property type="entry name" value="Heat_shock_70_CS"/>
</dbReference>
<reference evidence="3" key="2">
    <citation type="submission" date="2022-01" db="EMBL/GenBank/DDBJ databases">
        <authorList>
            <person name="Yamashiro T."/>
            <person name="Shiraishi A."/>
            <person name="Satake H."/>
            <person name="Nakayama K."/>
        </authorList>
    </citation>
    <scope>NUCLEOTIDE SEQUENCE</scope>
</reference>
<dbReference type="Gene3D" id="3.30.420.40">
    <property type="match status" value="2"/>
</dbReference>
<keyword evidence="2" id="KW-0067">ATP-binding</keyword>
<dbReference type="Proteomes" id="UP001151760">
    <property type="component" value="Unassembled WGS sequence"/>
</dbReference>
<evidence type="ECO:0000256" key="1">
    <source>
        <dbReference type="ARBA" id="ARBA00022741"/>
    </source>
</evidence>
<dbReference type="EMBL" id="BQNB010014055">
    <property type="protein sequence ID" value="GJT23438.1"/>
    <property type="molecule type" value="Genomic_DNA"/>
</dbReference>
<gene>
    <name evidence="3" type="ORF">Tco_0893375</name>
</gene>
<dbReference type="PROSITE" id="PS01036">
    <property type="entry name" value="HSP70_3"/>
    <property type="match status" value="1"/>
</dbReference>
<evidence type="ECO:0000313" key="4">
    <source>
        <dbReference type="Proteomes" id="UP001151760"/>
    </source>
</evidence>
<dbReference type="InterPro" id="IPR013126">
    <property type="entry name" value="Hsp_70_fam"/>
</dbReference>
<sequence length="106" mass="11585">MGGGWKDRGIDCSLKITRARFEELNSCLFDKCIGYVEKCLIDGNMNKKHVDDVVIVGGSTRIPKLQQMMTEFFNGKPLCKSINADEAVAYGAAVLAAKLGGQVRTE</sequence>
<evidence type="ECO:0000313" key="3">
    <source>
        <dbReference type="EMBL" id="GJT23438.1"/>
    </source>
</evidence>
<reference evidence="3" key="1">
    <citation type="journal article" date="2022" name="Int. J. Mol. Sci.">
        <title>Draft Genome of Tanacetum Coccineum: Genomic Comparison of Closely Related Tanacetum-Family Plants.</title>
        <authorList>
            <person name="Yamashiro T."/>
            <person name="Shiraishi A."/>
            <person name="Nakayama K."/>
            <person name="Satake H."/>
        </authorList>
    </citation>
    <scope>NUCLEOTIDE SEQUENCE</scope>
</reference>
<evidence type="ECO:0000256" key="2">
    <source>
        <dbReference type="ARBA" id="ARBA00022840"/>
    </source>
</evidence>
<accession>A0ABQ5C9Y4</accession>
<protein>
    <submittedName>
        <fullName evidence="3">Heat shock cognate 70 kDa protein-like protein</fullName>
    </submittedName>
</protein>
<organism evidence="3 4">
    <name type="scientific">Tanacetum coccineum</name>
    <dbReference type="NCBI Taxonomy" id="301880"/>
    <lineage>
        <taxon>Eukaryota</taxon>
        <taxon>Viridiplantae</taxon>
        <taxon>Streptophyta</taxon>
        <taxon>Embryophyta</taxon>
        <taxon>Tracheophyta</taxon>
        <taxon>Spermatophyta</taxon>
        <taxon>Magnoliopsida</taxon>
        <taxon>eudicotyledons</taxon>
        <taxon>Gunneridae</taxon>
        <taxon>Pentapetalae</taxon>
        <taxon>asterids</taxon>
        <taxon>campanulids</taxon>
        <taxon>Asterales</taxon>
        <taxon>Asteraceae</taxon>
        <taxon>Asteroideae</taxon>
        <taxon>Anthemideae</taxon>
        <taxon>Anthemidinae</taxon>
        <taxon>Tanacetum</taxon>
    </lineage>
</organism>
<comment type="caution">
    <text evidence="3">The sequence shown here is derived from an EMBL/GenBank/DDBJ whole genome shotgun (WGS) entry which is preliminary data.</text>
</comment>
<keyword evidence="1" id="KW-0547">Nucleotide-binding</keyword>
<keyword evidence="4" id="KW-1185">Reference proteome</keyword>
<name>A0ABQ5C9Y4_9ASTR</name>
<dbReference type="PRINTS" id="PR00301">
    <property type="entry name" value="HEATSHOCK70"/>
</dbReference>
<proteinExistence type="predicted"/>
<dbReference type="Gene3D" id="3.90.640.10">
    <property type="entry name" value="Actin, Chain A, domain 4"/>
    <property type="match status" value="1"/>
</dbReference>
<dbReference type="Pfam" id="PF00012">
    <property type="entry name" value="HSP70"/>
    <property type="match status" value="1"/>
</dbReference>